<accession>A0ABR7T7R6</accession>
<feature type="non-terminal residue" evidence="1">
    <location>
        <position position="1"/>
    </location>
</feature>
<protein>
    <submittedName>
        <fullName evidence="1">Uncharacterized protein</fullName>
    </submittedName>
</protein>
<dbReference type="EMBL" id="JACVHF010000159">
    <property type="protein sequence ID" value="MBC9786793.1"/>
    <property type="molecule type" value="Genomic_DNA"/>
</dbReference>
<reference evidence="1 2" key="1">
    <citation type="submission" date="2020-07" db="EMBL/GenBank/DDBJ databases">
        <title>Draft whole-genome sequence of Heliobacterium chlorum DSM 3682, type strain.</title>
        <authorList>
            <person name="Kyndt J.A."/>
            <person name="Meyer T.E."/>
            <person name="Imhoff J.F."/>
        </authorList>
    </citation>
    <scope>NUCLEOTIDE SEQUENCE [LARGE SCALE GENOMIC DNA]</scope>
    <source>
        <strain evidence="1 2">DSM 3682</strain>
    </source>
</reference>
<dbReference type="Proteomes" id="UP000617402">
    <property type="component" value="Unassembled WGS sequence"/>
</dbReference>
<sequence length="146" mass="16990">TPKPTPAEFLLLMAEQLVAMEKQIQLTCEKADAAHERISEVHERVDQWDHVDTEGDARQRLNRLIRKYANLTGMKYGQAYQEFTSCFNIAYRTNLTYRWTSYMKKHNVTISRIEYLGIAGLLEDGLRVIDKMLAPHYRNPTIEKSA</sequence>
<evidence type="ECO:0000313" key="1">
    <source>
        <dbReference type="EMBL" id="MBC9786793.1"/>
    </source>
</evidence>
<gene>
    <name evidence="1" type="ORF">H1S01_20765</name>
</gene>
<name>A0ABR7T7R6_HELCL</name>
<proteinExistence type="predicted"/>
<evidence type="ECO:0000313" key="2">
    <source>
        <dbReference type="Proteomes" id="UP000617402"/>
    </source>
</evidence>
<organism evidence="1 2">
    <name type="scientific">Heliobacterium chlorum</name>
    <dbReference type="NCBI Taxonomy" id="2698"/>
    <lineage>
        <taxon>Bacteria</taxon>
        <taxon>Bacillati</taxon>
        <taxon>Bacillota</taxon>
        <taxon>Clostridia</taxon>
        <taxon>Eubacteriales</taxon>
        <taxon>Heliobacteriaceae</taxon>
        <taxon>Heliobacterium</taxon>
    </lineage>
</organism>
<dbReference type="RefSeq" id="WP_207732450.1">
    <property type="nucleotide sequence ID" value="NZ_JACVHF010000159.1"/>
</dbReference>
<keyword evidence="2" id="KW-1185">Reference proteome</keyword>
<comment type="caution">
    <text evidence="1">The sequence shown here is derived from an EMBL/GenBank/DDBJ whole genome shotgun (WGS) entry which is preliminary data.</text>
</comment>